<sequence>MRIYITSIPIADYNQALTFYTQILGFQKRRDIELGGGALSYCGFSRRS</sequence>
<feature type="domain" description="Glyoxalase/fosfomycin resistance/dioxygenase" evidence="1">
    <location>
        <begin position="6"/>
        <end position="40"/>
    </location>
</feature>
<evidence type="ECO:0000313" key="2">
    <source>
        <dbReference type="EMBL" id="GHO47575.1"/>
    </source>
</evidence>
<reference evidence="2" key="1">
    <citation type="submission" date="2020-10" db="EMBL/GenBank/DDBJ databases">
        <title>Taxonomic study of unclassified bacteria belonging to the class Ktedonobacteria.</title>
        <authorList>
            <person name="Yabe S."/>
            <person name="Wang C.M."/>
            <person name="Zheng Y."/>
            <person name="Sakai Y."/>
            <person name="Cavaletti L."/>
            <person name="Monciardini P."/>
            <person name="Donadio S."/>
        </authorList>
    </citation>
    <scope>NUCLEOTIDE SEQUENCE</scope>
    <source>
        <strain evidence="2">SOSP1-1</strain>
    </source>
</reference>
<dbReference type="Gene3D" id="3.10.180.10">
    <property type="entry name" value="2,3-Dihydroxybiphenyl 1,2-Dioxygenase, domain 1"/>
    <property type="match status" value="1"/>
</dbReference>
<organism evidence="2 3">
    <name type="scientific">Ktedonospora formicarum</name>
    <dbReference type="NCBI Taxonomy" id="2778364"/>
    <lineage>
        <taxon>Bacteria</taxon>
        <taxon>Bacillati</taxon>
        <taxon>Chloroflexota</taxon>
        <taxon>Ktedonobacteria</taxon>
        <taxon>Ktedonobacterales</taxon>
        <taxon>Ktedonobacteraceae</taxon>
        <taxon>Ktedonospora</taxon>
    </lineage>
</organism>
<keyword evidence="3" id="KW-1185">Reference proteome</keyword>
<dbReference type="InterPro" id="IPR029068">
    <property type="entry name" value="Glyas_Bleomycin-R_OHBP_Dase"/>
</dbReference>
<dbReference type="AlphaFoldDB" id="A0A8J3MTW2"/>
<dbReference type="EMBL" id="BNJF01000003">
    <property type="protein sequence ID" value="GHO47575.1"/>
    <property type="molecule type" value="Genomic_DNA"/>
</dbReference>
<dbReference type="Proteomes" id="UP000612362">
    <property type="component" value="Unassembled WGS sequence"/>
</dbReference>
<evidence type="ECO:0000313" key="3">
    <source>
        <dbReference type="Proteomes" id="UP000612362"/>
    </source>
</evidence>
<dbReference type="SUPFAM" id="SSF54593">
    <property type="entry name" value="Glyoxalase/Bleomycin resistance protein/Dihydroxybiphenyl dioxygenase"/>
    <property type="match status" value="1"/>
</dbReference>
<accession>A0A8J3MTW2</accession>
<protein>
    <recommendedName>
        <fullName evidence="1">Glyoxalase/fosfomycin resistance/dioxygenase domain-containing protein</fullName>
    </recommendedName>
</protein>
<proteinExistence type="predicted"/>
<comment type="caution">
    <text evidence="2">The sequence shown here is derived from an EMBL/GenBank/DDBJ whole genome shotgun (WGS) entry which is preliminary data.</text>
</comment>
<gene>
    <name evidence="2" type="ORF">KSX_57380</name>
</gene>
<evidence type="ECO:0000259" key="1">
    <source>
        <dbReference type="Pfam" id="PF00903"/>
    </source>
</evidence>
<dbReference type="Pfam" id="PF00903">
    <property type="entry name" value="Glyoxalase"/>
    <property type="match status" value="1"/>
</dbReference>
<dbReference type="InterPro" id="IPR004360">
    <property type="entry name" value="Glyas_Fos-R_dOase_dom"/>
</dbReference>
<name>A0A8J3MTW2_9CHLR</name>